<dbReference type="GO" id="GO:0004402">
    <property type="term" value="F:histone acetyltransferase activity"/>
    <property type="evidence" value="ECO:0007669"/>
    <property type="project" value="TreeGrafter"/>
</dbReference>
<dbReference type="InterPro" id="IPR038988">
    <property type="entry name" value="Sas4"/>
</dbReference>
<dbReference type="PANTHER" id="PTHR38422">
    <property type="entry name" value="SOMETHING ABOUT SILENCING PROTEIN 4"/>
    <property type="match status" value="1"/>
</dbReference>
<reference evidence="4 5" key="1">
    <citation type="submission" date="2015-04" db="EMBL/GenBank/DDBJ databases">
        <authorList>
            <person name="Heijne W.H."/>
            <person name="Fedorova N.D."/>
            <person name="Nierman W.C."/>
            <person name="Vollebregt A.W."/>
            <person name="Zhao Z."/>
            <person name="Wu L."/>
            <person name="Kumar M."/>
            <person name="Stam H."/>
            <person name="van den Berg M.A."/>
            <person name="Pel H.J."/>
        </authorList>
    </citation>
    <scope>NUCLEOTIDE SEQUENCE [LARGE SCALE GENOMIC DNA]</scope>
    <source>
        <strain evidence="4 5">CBS 393.64</strain>
    </source>
</reference>
<dbReference type="GeneID" id="25314526"/>
<organism evidence="4 5">
    <name type="scientific">Rasamsonia emersonii (strain ATCC 16479 / CBS 393.64 / IMI 116815)</name>
    <dbReference type="NCBI Taxonomy" id="1408163"/>
    <lineage>
        <taxon>Eukaryota</taxon>
        <taxon>Fungi</taxon>
        <taxon>Dikarya</taxon>
        <taxon>Ascomycota</taxon>
        <taxon>Pezizomycotina</taxon>
        <taxon>Eurotiomycetes</taxon>
        <taxon>Eurotiomycetidae</taxon>
        <taxon>Eurotiales</taxon>
        <taxon>Trichocomaceae</taxon>
        <taxon>Rasamsonia</taxon>
    </lineage>
</organism>
<name>A0A0F4YZZ7_RASE3</name>
<feature type="compositionally biased region" description="Low complexity" evidence="2">
    <location>
        <begin position="469"/>
        <end position="483"/>
    </location>
</feature>
<dbReference type="OrthoDB" id="1938992at2759"/>
<feature type="compositionally biased region" description="Basic and acidic residues" evidence="2">
    <location>
        <begin position="277"/>
        <end position="293"/>
    </location>
</feature>
<feature type="region of interest" description="Disordered" evidence="2">
    <location>
        <begin position="67"/>
        <end position="346"/>
    </location>
</feature>
<dbReference type="GO" id="GO:0033255">
    <property type="term" value="C:SAS acetyltransferase complex"/>
    <property type="evidence" value="ECO:0007669"/>
    <property type="project" value="InterPro"/>
</dbReference>
<dbReference type="InterPro" id="IPR029184">
    <property type="entry name" value="Sas4_dom"/>
</dbReference>
<dbReference type="Proteomes" id="UP000053958">
    <property type="component" value="Unassembled WGS sequence"/>
</dbReference>
<dbReference type="AlphaFoldDB" id="A0A0F4YZZ7"/>
<keyword evidence="5" id="KW-1185">Reference proteome</keyword>
<feature type="domain" description="Something about silencing protein 4" evidence="3">
    <location>
        <begin position="368"/>
        <end position="463"/>
    </location>
</feature>
<dbReference type="RefSeq" id="XP_013330436.1">
    <property type="nucleotide sequence ID" value="XM_013474982.1"/>
</dbReference>
<feature type="compositionally biased region" description="Polar residues" evidence="2">
    <location>
        <begin position="241"/>
        <end position="253"/>
    </location>
</feature>
<dbReference type="Pfam" id="PF15460">
    <property type="entry name" value="SAS4"/>
    <property type="match status" value="1"/>
</dbReference>
<evidence type="ECO:0000256" key="1">
    <source>
        <dbReference type="SAM" id="Coils"/>
    </source>
</evidence>
<proteinExistence type="predicted"/>
<evidence type="ECO:0000313" key="4">
    <source>
        <dbReference type="EMBL" id="KKA23824.1"/>
    </source>
</evidence>
<comment type="caution">
    <text evidence="4">The sequence shown here is derived from an EMBL/GenBank/DDBJ whole genome shotgun (WGS) entry which is preliminary data.</text>
</comment>
<feature type="compositionally biased region" description="Low complexity" evidence="2">
    <location>
        <begin position="542"/>
        <end position="551"/>
    </location>
</feature>
<dbReference type="PANTHER" id="PTHR38422:SF1">
    <property type="entry name" value="SOMETHING ABOUT SILENCING PROTEIN 4"/>
    <property type="match status" value="1"/>
</dbReference>
<feature type="coiled-coil region" evidence="1">
    <location>
        <begin position="375"/>
        <end position="414"/>
    </location>
</feature>
<accession>A0A0F4YZZ7</accession>
<feature type="compositionally biased region" description="Acidic residues" evidence="2">
    <location>
        <begin position="493"/>
        <end position="509"/>
    </location>
</feature>
<feature type="compositionally biased region" description="Low complexity" evidence="2">
    <location>
        <begin position="205"/>
        <end position="216"/>
    </location>
</feature>
<protein>
    <recommendedName>
        <fullName evidence="3">Something about silencing protein 4 domain-containing protein</fullName>
    </recommendedName>
</protein>
<gene>
    <name evidence="4" type="ORF">T310_2175</name>
</gene>
<evidence type="ECO:0000259" key="3">
    <source>
        <dbReference type="Pfam" id="PF15460"/>
    </source>
</evidence>
<keyword evidence="1" id="KW-0175">Coiled coil</keyword>
<evidence type="ECO:0000313" key="5">
    <source>
        <dbReference type="Proteomes" id="UP000053958"/>
    </source>
</evidence>
<dbReference type="EMBL" id="LASV01000086">
    <property type="protein sequence ID" value="KKA23824.1"/>
    <property type="molecule type" value="Genomic_DNA"/>
</dbReference>
<evidence type="ECO:0000256" key="2">
    <source>
        <dbReference type="SAM" id="MobiDB-lite"/>
    </source>
</evidence>
<feature type="compositionally biased region" description="Pro residues" evidence="2">
    <location>
        <begin position="552"/>
        <end position="564"/>
    </location>
</feature>
<dbReference type="STRING" id="1408163.A0A0F4YZZ7"/>
<feature type="compositionally biased region" description="Basic and acidic residues" evidence="2">
    <location>
        <begin position="104"/>
        <end position="114"/>
    </location>
</feature>
<feature type="region of interest" description="Disordered" evidence="2">
    <location>
        <begin position="459"/>
        <end position="566"/>
    </location>
</feature>
<sequence>MIPGWNAAGYILSPYRTVSLRPSSILHRDVDQPQSTARPVQCIFHPLFQAIHLVELDEVIAMVVTSRSSLRSSVRPRQPAEKKTKNTRARQHASSQPVDDDSDHDVLSHPEPISESKTLSNVAHPQENLRKRPRASPPSPTRSRRLRAPLAVHQPAYDDDDIADDHLDHGHRPVKKPRHSHSPDPLNTIDGPDHHDSSRRPNTFSSPTPVAAVSSSSKRRSARTGQSRPVVIVNDGESHGVTASTGPEAQGNSTHKDAAGQNEKSAAGAAPQPAPVPERRSLRSHDGGSRTKSELALYFPNYEQMISLEPPKPDDLAEPPLPPSPASPSKSRKPKSDSDSPFGNPLVNLHACEVVELPEPADPTSQTDPLGEEVYFKAHRRNERQEKQLRNIEKERAQHEKVQLDRLLDELQGHDWLRVMGISGITDTEKKLYEPKRDLFIKEVAALIEKFRVWKEEEKRRKQEREQMLAAAAAAAAAASALSAKEEKTQREENDDEGEEQEEAEEEAAEDVRPPSSDLQSYGDPPDPNDVDAWAARQLLQEARSASAAPKPSQPPPPPAVPEPEPFRSFFAKRYLRDAAIGGHRRGRSRMAFGQPIPEMQEREFQLPDDILTPEAISSVMRKRRRLKRASR</sequence>